<evidence type="ECO:0000313" key="12">
    <source>
        <dbReference type="Proteomes" id="UP000490939"/>
    </source>
</evidence>
<reference evidence="10 12" key="1">
    <citation type="submission" date="2019-07" db="EMBL/GenBank/DDBJ databases">
        <title>Venturia inaequalis Genome Resource.</title>
        <authorList>
            <person name="Lichtner F.J."/>
        </authorList>
    </citation>
    <scope>NUCLEOTIDE SEQUENCE [LARGE SCALE GENOMIC DNA]</scope>
    <source>
        <strain evidence="9 11">120213</strain>
        <strain evidence="10 12">DMI_063113</strain>
    </source>
</reference>
<keyword evidence="3 7" id="KW-0812">Transmembrane</keyword>
<evidence type="ECO:0000256" key="5">
    <source>
        <dbReference type="ARBA" id="ARBA00023136"/>
    </source>
</evidence>
<dbReference type="InterPro" id="IPR036259">
    <property type="entry name" value="MFS_trans_sf"/>
</dbReference>
<feature type="transmembrane region" description="Helical" evidence="7">
    <location>
        <begin position="288"/>
        <end position="310"/>
    </location>
</feature>
<dbReference type="InterPro" id="IPR011701">
    <property type="entry name" value="MFS"/>
</dbReference>
<evidence type="ECO:0000259" key="8">
    <source>
        <dbReference type="PROSITE" id="PS50850"/>
    </source>
</evidence>
<evidence type="ECO:0000256" key="6">
    <source>
        <dbReference type="SAM" id="MobiDB-lite"/>
    </source>
</evidence>
<feature type="transmembrane region" description="Helical" evidence="7">
    <location>
        <begin position="330"/>
        <end position="351"/>
    </location>
</feature>
<dbReference type="Pfam" id="PF07690">
    <property type="entry name" value="MFS_1"/>
    <property type="match status" value="1"/>
</dbReference>
<evidence type="ECO:0000256" key="7">
    <source>
        <dbReference type="SAM" id="Phobius"/>
    </source>
</evidence>
<evidence type="ECO:0000313" key="11">
    <source>
        <dbReference type="Proteomes" id="UP000447873"/>
    </source>
</evidence>
<dbReference type="OrthoDB" id="6730379at2759"/>
<sequence length="513" mass="56710">MAVQREDKFEMSIDDRDSNHPESQFSDYEERPRNDSHQFVRTPSIGSTVRWPRGVDEKKLIRKIDWSIIPVLMAAYFLQFLDKVVYNYANVMGMQNDIKMHSNQFSWGATSFFLAYTLAELPQGMLIQRFPVTKVLGGNILCWGIVLCGTAGVKTPTQMIAVRTLLGGFESVITPALIMITSAWYKRNEAAPRFGLWYSGMGFGQIIGGAISYGAQQHRGSVAGWRIMFLCIGIVNCFVAFAVWWLPGTPEEANFLTSAEKEAVAQRLHDDHAGVGTKRLRARSVFETFLDLQTWLLCLLTILIVIPSGVITTYSSILVKGFGYSSKQAALMNMPSGIVTIVSLLGSTWVVRSGYQRWVAIILAVIPTLIGACLMSFLPKSNKAGLLTGIYLVNFAVAPYAIILSAAGANYRGYTRKIAGGAIIAAAFSVANIIGPQTFQERDQKGGYMPAKYILVASTSSCILVAVALRLLYGYRNRRAEKLGEPAMSHIEANSVRARLSLEFSDPGYRYVY</sequence>
<dbReference type="Proteomes" id="UP000447873">
    <property type="component" value="Unassembled WGS sequence"/>
</dbReference>
<accession>A0A8H3ZFB9</accession>
<dbReference type="Gene3D" id="1.20.1250.20">
    <property type="entry name" value="MFS general substrate transporter like domains"/>
    <property type="match status" value="2"/>
</dbReference>
<dbReference type="SUPFAM" id="SSF103473">
    <property type="entry name" value="MFS general substrate transporter"/>
    <property type="match status" value="1"/>
</dbReference>
<dbReference type="GO" id="GO:0016020">
    <property type="term" value="C:membrane"/>
    <property type="evidence" value="ECO:0007669"/>
    <property type="project" value="UniProtKB-SubCell"/>
</dbReference>
<dbReference type="PANTHER" id="PTHR43791">
    <property type="entry name" value="PERMEASE-RELATED"/>
    <property type="match status" value="1"/>
</dbReference>
<feature type="domain" description="Major facilitator superfamily (MFS) profile" evidence="8">
    <location>
        <begin position="68"/>
        <end position="478"/>
    </location>
</feature>
<feature type="transmembrane region" description="Helical" evidence="7">
    <location>
        <begin position="196"/>
        <end position="215"/>
    </location>
</feature>
<dbReference type="AlphaFoldDB" id="A0A8H3ZFB9"/>
<evidence type="ECO:0000256" key="3">
    <source>
        <dbReference type="ARBA" id="ARBA00022692"/>
    </source>
</evidence>
<organism evidence="10 12">
    <name type="scientific">Venturia inaequalis</name>
    <name type="common">Apple scab fungus</name>
    <dbReference type="NCBI Taxonomy" id="5025"/>
    <lineage>
        <taxon>Eukaryota</taxon>
        <taxon>Fungi</taxon>
        <taxon>Dikarya</taxon>
        <taxon>Ascomycota</taxon>
        <taxon>Pezizomycotina</taxon>
        <taxon>Dothideomycetes</taxon>
        <taxon>Pleosporomycetidae</taxon>
        <taxon>Venturiales</taxon>
        <taxon>Venturiaceae</taxon>
        <taxon>Venturia</taxon>
    </lineage>
</organism>
<protein>
    <recommendedName>
        <fullName evidence="8">Major facilitator superfamily (MFS) profile domain-containing protein</fullName>
    </recommendedName>
</protein>
<feature type="transmembrane region" description="Helical" evidence="7">
    <location>
        <begin position="358"/>
        <end position="378"/>
    </location>
</feature>
<keyword evidence="5 7" id="KW-0472">Membrane</keyword>
<keyword evidence="12" id="KW-1185">Reference proteome</keyword>
<dbReference type="PANTHER" id="PTHR43791:SF40">
    <property type="entry name" value="THIAMINE PATHWAY TRANSPORTER THI73"/>
    <property type="match status" value="1"/>
</dbReference>
<evidence type="ECO:0000256" key="2">
    <source>
        <dbReference type="ARBA" id="ARBA00022448"/>
    </source>
</evidence>
<feature type="compositionally biased region" description="Basic and acidic residues" evidence="6">
    <location>
        <begin position="28"/>
        <end position="38"/>
    </location>
</feature>
<comment type="caution">
    <text evidence="10">The sequence shown here is derived from an EMBL/GenBank/DDBJ whole genome shotgun (WGS) entry which is preliminary data.</text>
</comment>
<name>A0A8H3ZFB9_VENIN</name>
<keyword evidence="2" id="KW-0813">Transport</keyword>
<feature type="transmembrane region" description="Helical" evidence="7">
    <location>
        <begin position="418"/>
        <end position="439"/>
    </location>
</feature>
<comment type="subcellular location">
    <subcellularLocation>
        <location evidence="1">Membrane</location>
        <topology evidence="1">Multi-pass membrane protein</topology>
    </subcellularLocation>
</comment>
<dbReference type="InterPro" id="IPR020846">
    <property type="entry name" value="MFS_dom"/>
</dbReference>
<feature type="transmembrane region" description="Helical" evidence="7">
    <location>
        <begin position="165"/>
        <end position="184"/>
    </location>
</feature>
<dbReference type="Proteomes" id="UP000490939">
    <property type="component" value="Unassembled WGS sequence"/>
</dbReference>
<feature type="compositionally biased region" description="Basic and acidic residues" evidence="6">
    <location>
        <begin position="1"/>
        <end position="20"/>
    </location>
</feature>
<gene>
    <name evidence="10" type="ORF">EG327_001882</name>
    <name evidence="9" type="ORF">EG328_004502</name>
</gene>
<feature type="transmembrane region" description="Helical" evidence="7">
    <location>
        <begin position="227"/>
        <end position="246"/>
    </location>
</feature>
<keyword evidence="4 7" id="KW-1133">Transmembrane helix</keyword>
<evidence type="ECO:0000313" key="10">
    <source>
        <dbReference type="EMBL" id="KAE9990071.1"/>
    </source>
</evidence>
<evidence type="ECO:0000256" key="4">
    <source>
        <dbReference type="ARBA" id="ARBA00022989"/>
    </source>
</evidence>
<evidence type="ECO:0000256" key="1">
    <source>
        <dbReference type="ARBA" id="ARBA00004141"/>
    </source>
</evidence>
<feature type="transmembrane region" description="Helical" evidence="7">
    <location>
        <begin position="384"/>
        <end position="406"/>
    </location>
</feature>
<dbReference type="EMBL" id="WNWR01000154">
    <property type="protein sequence ID" value="KAE9990071.1"/>
    <property type="molecule type" value="Genomic_DNA"/>
</dbReference>
<feature type="transmembrane region" description="Helical" evidence="7">
    <location>
        <begin position="131"/>
        <end position="153"/>
    </location>
</feature>
<dbReference type="GO" id="GO:0022857">
    <property type="term" value="F:transmembrane transporter activity"/>
    <property type="evidence" value="ECO:0007669"/>
    <property type="project" value="InterPro"/>
</dbReference>
<proteinExistence type="predicted"/>
<feature type="transmembrane region" description="Helical" evidence="7">
    <location>
        <begin position="451"/>
        <end position="473"/>
    </location>
</feature>
<evidence type="ECO:0000313" key="9">
    <source>
        <dbReference type="EMBL" id="KAE9973219.1"/>
    </source>
</evidence>
<dbReference type="EMBL" id="WNWS01000248">
    <property type="protein sequence ID" value="KAE9973219.1"/>
    <property type="molecule type" value="Genomic_DNA"/>
</dbReference>
<dbReference type="PROSITE" id="PS50850">
    <property type="entry name" value="MFS"/>
    <property type="match status" value="1"/>
</dbReference>
<feature type="region of interest" description="Disordered" evidence="6">
    <location>
        <begin position="1"/>
        <end position="40"/>
    </location>
</feature>